<sequence>MTQAAVVPVVFDQASPALPTGLAASRVVSHPRTTPPASPRNDITMADHRQLPSQPLAVTAQRSDACHGTHAASSA</sequence>
<dbReference type="EMBL" id="PHKW01000001">
    <property type="protein sequence ID" value="PKV19010.1"/>
    <property type="molecule type" value="Genomic_DNA"/>
</dbReference>
<dbReference type="Proteomes" id="UP000233748">
    <property type="component" value="Unassembled WGS sequence"/>
</dbReference>
<accession>A0A2N3RQJ4</accession>
<dbReference type="Proteomes" id="UP000233720">
    <property type="component" value="Unassembled WGS sequence"/>
</dbReference>
<proteinExistence type="predicted"/>
<gene>
    <name evidence="2" type="ORF">XpruCFBP8353_03555</name>
    <name evidence="3" type="ORF">XpruCFBP8354_03555</name>
</gene>
<evidence type="ECO:0000313" key="4">
    <source>
        <dbReference type="Proteomes" id="UP000233720"/>
    </source>
</evidence>
<dbReference type="AlphaFoldDB" id="A0A2N3RQJ4"/>
<protein>
    <submittedName>
        <fullName evidence="2">Uncharacterized protein</fullName>
    </submittedName>
</protein>
<name>A0A2N3RQJ4_9XANT</name>
<evidence type="ECO:0000256" key="1">
    <source>
        <dbReference type="SAM" id="MobiDB-lite"/>
    </source>
</evidence>
<organism evidence="2 4">
    <name type="scientific">Xanthomonas prunicola</name>
    <dbReference type="NCBI Taxonomy" id="2053930"/>
    <lineage>
        <taxon>Bacteria</taxon>
        <taxon>Pseudomonadati</taxon>
        <taxon>Pseudomonadota</taxon>
        <taxon>Gammaproteobacteria</taxon>
        <taxon>Lysobacterales</taxon>
        <taxon>Lysobacteraceae</taxon>
        <taxon>Xanthomonas</taxon>
    </lineage>
</organism>
<evidence type="ECO:0000313" key="3">
    <source>
        <dbReference type="EMBL" id="PKV19010.1"/>
    </source>
</evidence>
<evidence type="ECO:0000313" key="2">
    <source>
        <dbReference type="EMBL" id="PKV14731.1"/>
    </source>
</evidence>
<reference evidence="4 5" key="1">
    <citation type="submission" date="2017-11" db="EMBL/GenBank/DDBJ databases">
        <title>Xanthomonas prunicola sp. nov., a novel pathogen that affects nectarine (Prunus persica var. nectarine) trees.</title>
        <authorList>
            <person name="Lopez M."/>
            <person name="Lopez-Soriano P."/>
            <person name="Garita-Cambronero J."/>
            <person name="Beltran C."/>
            <person name="Taghouti G."/>
            <person name="Portier P."/>
            <person name="Cubero J."/>
            <person name="Fischer-Le Saux M."/>
            <person name="Marco-Noales E."/>
        </authorList>
    </citation>
    <scope>NUCLEOTIDE SEQUENCE [LARGE SCALE GENOMIC DNA]</scope>
    <source>
        <strain evidence="2 4">CFBP8353</strain>
        <strain evidence="3 5">CFBP8354</strain>
    </source>
</reference>
<keyword evidence="5" id="KW-1185">Reference proteome</keyword>
<evidence type="ECO:0000313" key="5">
    <source>
        <dbReference type="Proteomes" id="UP000233748"/>
    </source>
</evidence>
<feature type="region of interest" description="Disordered" evidence="1">
    <location>
        <begin position="25"/>
        <end position="48"/>
    </location>
</feature>
<dbReference type="EMBL" id="PHKV01000001">
    <property type="protein sequence ID" value="PKV14731.1"/>
    <property type="molecule type" value="Genomic_DNA"/>
</dbReference>
<comment type="caution">
    <text evidence="2">The sequence shown here is derived from an EMBL/GenBank/DDBJ whole genome shotgun (WGS) entry which is preliminary data.</text>
</comment>